<dbReference type="Proteomes" id="UP000533476">
    <property type="component" value="Unassembled WGS sequence"/>
</dbReference>
<organism evidence="2 3">
    <name type="scientific">Sulfobacillus harzensis</name>
    <dbReference type="NCBI Taxonomy" id="2729629"/>
    <lineage>
        <taxon>Bacteria</taxon>
        <taxon>Bacillati</taxon>
        <taxon>Bacillota</taxon>
        <taxon>Clostridia</taxon>
        <taxon>Eubacteriales</taxon>
        <taxon>Clostridiales Family XVII. Incertae Sedis</taxon>
        <taxon>Sulfobacillus</taxon>
    </lineage>
</organism>
<evidence type="ECO:0000313" key="2">
    <source>
        <dbReference type="EMBL" id="NMP21945.1"/>
    </source>
</evidence>
<dbReference type="PANTHER" id="PTHR35983:SF1">
    <property type="entry name" value="UPF0166 PROTEIN TM_0021"/>
    <property type="match status" value="1"/>
</dbReference>
<comment type="caution">
    <text evidence="2">The sequence shown here is derived from an EMBL/GenBank/DDBJ whole genome shotgun (WGS) entry which is preliminary data.</text>
</comment>
<dbReference type="Pfam" id="PF02641">
    <property type="entry name" value="DUF190"/>
    <property type="match status" value="1"/>
</dbReference>
<name>A0A7Y0L3X5_9FIRM</name>
<accession>A0A7Y0L3X5</accession>
<dbReference type="SUPFAM" id="SSF54913">
    <property type="entry name" value="GlnB-like"/>
    <property type="match status" value="1"/>
</dbReference>
<protein>
    <submittedName>
        <fullName evidence="2">DUF190 domain-containing protein</fullName>
    </submittedName>
</protein>
<dbReference type="InterPro" id="IPR011322">
    <property type="entry name" value="N-reg_PII-like_a/b"/>
</dbReference>
<gene>
    <name evidence="2" type="ORF">HIJ39_06210</name>
</gene>
<dbReference type="Gene3D" id="3.30.70.120">
    <property type="match status" value="1"/>
</dbReference>
<dbReference type="InterPro" id="IPR003793">
    <property type="entry name" value="UPF0166"/>
</dbReference>
<reference evidence="2 3" key="1">
    <citation type="submission" date="2020-04" db="EMBL/GenBank/DDBJ databases">
        <authorList>
            <person name="Zhang R."/>
            <person name="Schippers A."/>
        </authorList>
    </citation>
    <scope>NUCLEOTIDE SEQUENCE [LARGE SCALE GENOMIC DNA]</scope>
    <source>
        <strain evidence="2 3">DSM 109850</strain>
    </source>
</reference>
<dbReference type="EMBL" id="JABBVZ010000014">
    <property type="protein sequence ID" value="NMP21945.1"/>
    <property type="molecule type" value="Genomic_DNA"/>
</dbReference>
<dbReference type="PANTHER" id="PTHR35983">
    <property type="entry name" value="UPF0166 PROTEIN TM_0021"/>
    <property type="match status" value="1"/>
</dbReference>
<comment type="similarity">
    <text evidence="1">Belongs to the UPF0166 family.</text>
</comment>
<sequence>MKASRLRVYIGESSRHGQSLYHAIVVKARQMGLAGATVVRGVEGYGHSSRIHSANLLTLSGDLPLVIEIIDRAERVDKFAATVADMLDHGLITVDTVEVRHFGRSENLPE</sequence>
<keyword evidence="3" id="KW-1185">Reference proteome</keyword>
<proteinExistence type="inferred from homology"/>
<dbReference type="AlphaFoldDB" id="A0A7Y0L3X5"/>
<dbReference type="InterPro" id="IPR015867">
    <property type="entry name" value="N-reg_PII/ATP_PRibTrfase_C"/>
</dbReference>
<evidence type="ECO:0000256" key="1">
    <source>
        <dbReference type="ARBA" id="ARBA00010554"/>
    </source>
</evidence>
<evidence type="ECO:0000313" key="3">
    <source>
        <dbReference type="Proteomes" id="UP000533476"/>
    </source>
</evidence>